<dbReference type="Proteomes" id="UP000664940">
    <property type="component" value="Unassembled WGS sequence"/>
</dbReference>
<dbReference type="InterPro" id="IPR036179">
    <property type="entry name" value="Ig-like_dom_sf"/>
</dbReference>
<feature type="compositionally biased region" description="Low complexity" evidence="5">
    <location>
        <begin position="161"/>
        <end position="170"/>
    </location>
</feature>
<gene>
    <name evidence="8" type="ORF">HJG60_001984</name>
</gene>
<reference evidence="8 9" key="1">
    <citation type="journal article" date="2020" name="Nature">
        <title>Six reference-quality genomes reveal evolution of bat adaptations.</title>
        <authorList>
            <person name="Jebb D."/>
            <person name="Huang Z."/>
            <person name="Pippel M."/>
            <person name="Hughes G.M."/>
            <person name="Lavrichenko K."/>
            <person name="Devanna P."/>
            <person name="Winkler S."/>
            <person name="Jermiin L.S."/>
            <person name="Skirmuntt E.C."/>
            <person name="Katzourakis A."/>
            <person name="Burkitt-Gray L."/>
            <person name="Ray D.A."/>
            <person name="Sullivan K.A.M."/>
            <person name="Roscito J.G."/>
            <person name="Kirilenko B.M."/>
            <person name="Davalos L.M."/>
            <person name="Corthals A.P."/>
            <person name="Power M.L."/>
            <person name="Jones G."/>
            <person name="Ransome R.D."/>
            <person name="Dechmann D.K.N."/>
            <person name="Locatelli A.G."/>
            <person name="Puechmaille S.J."/>
            <person name="Fedrigo O."/>
            <person name="Jarvis E.D."/>
            <person name="Hiller M."/>
            <person name="Vernes S.C."/>
            <person name="Myers E.W."/>
            <person name="Teeling E.C."/>
        </authorList>
    </citation>
    <scope>NUCLEOTIDE SEQUENCE [LARGE SCALE GENOMIC DNA]</scope>
    <source>
        <strain evidence="8">Bat1K_MPI-CBG_1</strain>
    </source>
</reference>
<evidence type="ECO:0000256" key="1">
    <source>
        <dbReference type="ARBA" id="ARBA00022729"/>
    </source>
</evidence>
<evidence type="ECO:0000313" key="9">
    <source>
        <dbReference type="Proteomes" id="UP000664940"/>
    </source>
</evidence>
<keyword evidence="1 6" id="KW-0732">Signal</keyword>
<evidence type="ECO:0000256" key="3">
    <source>
        <dbReference type="ARBA" id="ARBA00023157"/>
    </source>
</evidence>
<evidence type="ECO:0000256" key="6">
    <source>
        <dbReference type="SAM" id="SignalP"/>
    </source>
</evidence>
<keyword evidence="2" id="KW-0677">Repeat</keyword>
<dbReference type="PANTHER" id="PTHR45889:SF5">
    <property type="entry name" value="CELL ADHESION MOLECULE 3"/>
    <property type="match status" value="1"/>
</dbReference>
<evidence type="ECO:0000256" key="2">
    <source>
        <dbReference type="ARBA" id="ARBA00022737"/>
    </source>
</evidence>
<proteinExistence type="predicted"/>
<dbReference type="EMBL" id="JABVXQ010000015">
    <property type="protein sequence ID" value="KAF6074103.1"/>
    <property type="molecule type" value="Genomic_DNA"/>
</dbReference>
<dbReference type="SMART" id="SM00409">
    <property type="entry name" value="IG"/>
    <property type="match status" value="1"/>
</dbReference>
<feature type="domain" description="Ig-like" evidence="7">
    <location>
        <begin position="19"/>
        <end position="110"/>
    </location>
</feature>
<dbReference type="InterPro" id="IPR013783">
    <property type="entry name" value="Ig-like_fold"/>
</dbReference>
<dbReference type="InterPro" id="IPR007110">
    <property type="entry name" value="Ig-like_dom"/>
</dbReference>
<comment type="caution">
    <text evidence="8">The sequence shown here is derived from an EMBL/GenBank/DDBJ whole genome shotgun (WGS) entry which is preliminary data.</text>
</comment>
<dbReference type="Gene3D" id="2.60.40.10">
    <property type="entry name" value="Immunoglobulins"/>
    <property type="match status" value="1"/>
</dbReference>
<organism evidence="8 9">
    <name type="scientific">Phyllostomus discolor</name>
    <name type="common">pale spear-nosed bat</name>
    <dbReference type="NCBI Taxonomy" id="89673"/>
    <lineage>
        <taxon>Eukaryota</taxon>
        <taxon>Metazoa</taxon>
        <taxon>Chordata</taxon>
        <taxon>Craniata</taxon>
        <taxon>Vertebrata</taxon>
        <taxon>Euteleostomi</taxon>
        <taxon>Mammalia</taxon>
        <taxon>Eutheria</taxon>
        <taxon>Laurasiatheria</taxon>
        <taxon>Chiroptera</taxon>
        <taxon>Yangochiroptera</taxon>
        <taxon>Phyllostomidae</taxon>
        <taxon>Phyllostominae</taxon>
        <taxon>Phyllostomus</taxon>
    </lineage>
</organism>
<evidence type="ECO:0000256" key="5">
    <source>
        <dbReference type="SAM" id="MobiDB-lite"/>
    </source>
</evidence>
<dbReference type="AlphaFoldDB" id="A0A833Y4C1"/>
<keyword evidence="3" id="KW-1015">Disulfide bond</keyword>
<dbReference type="PROSITE" id="PS50835">
    <property type="entry name" value="IG_LIKE"/>
    <property type="match status" value="1"/>
</dbReference>
<dbReference type="Pfam" id="PF07686">
    <property type="entry name" value="V-set"/>
    <property type="match status" value="1"/>
</dbReference>
<sequence length="177" mass="18911">MGAPSALPLLMLFACCWAPGEANLSQDDSQPWTSDETVVAGGTVVLKCQVKDHEDSSLQWSNPAQQTLYFGEKRALRDNRIQLVKSTPHELSISISNVALADEGEYTCSIFTMPVRTAKSLITVLGIPQKPIITGYKSSLREKETATLNCQSSGRGAAPGPTASASLPRSPSLPPNP</sequence>
<dbReference type="GO" id="GO:0007156">
    <property type="term" value="P:homophilic cell adhesion via plasma membrane adhesion molecules"/>
    <property type="evidence" value="ECO:0007669"/>
    <property type="project" value="TreeGrafter"/>
</dbReference>
<dbReference type="FunFam" id="2.60.40.10:FF:000013">
    <property type="entry name" value="cell adhesion molecule 1 isoform X1"/>
    <property type="match status" value="1"/>
</dbReference>
<keyword evidence="4" id="KW-0393">Immunoglobulin domain</keyword>
<accession>A0A833Y4C1</accession>
<dbReference type="GO" id="GO:0042734">
    <property type="term" value="C:presynaptic membrane"/>
    <property type="evidence" value="ECO:0007669"/>
    <property type="project" value="TreeGrafter"/>
</dbReference>
<feature type="region of interest" description="Disordered" evidence="5">
    <location>
        <begin position="145"/>
        <end position="177"/>
    </location>
</feature>
<protein>
    <recommendedName>
        <fullName evidence="7">Ig-like domain-containing protein</fullName>
    </recommendedName>
</protein>
<evidence type="ECO:0000259" key="7">
    <source>
        <dbReference type="PROSITE" id="PS50835"/>
    </source>
</evidence>
<evidence type="ECO:0000256" key="4">
    <source>
        <dbReference type="ARBA" id="ARBA00023319"/>
    </source>
</evidence>
<dbReference type="SUPFAM" id="SSF48726">
    <property type="entry name" value="Immunoglobulin"/>
    <property type="match status" value="1"/>
</dbReference>
<feature type="signal peptide" evidence="6">
    <location>
        <begin position="1"/>
        <end position="22"/>
    </location>
</feature>
<name>A0A833Y4C1_9CHIR</name>
<evidence type="ECO:0000313" key="8">
    <source>
        <dbReference type="EMBL" id="KAF6074103.1"/>
    </source>
</evidence>
<dbReference type="PANTHER" id="PTHR45889">
    <property type="entry name" value="IG-LIKE DOMAIN-CONTAINING PROTEIN"/>
    <property type="match status" value="1"/>
</dbReference>
<dbReference type="InterPro" id="IPR013106">
    <property type="entry name" value="Ig_V-set"/>
</dbReference>
<feature type="chain" id="PRO_5032381947" description="Ig-like domain-containing protein" evidence="6">
    <location>
        <begin position="23"/>
        <end position="177"/>
    </location>
</feature>
<dbReference type="CDD" id="cd05882">
    <property type="entry name" value="IgV_1_Necl-1"/>
    <property type="match status" value="1"/>
</dbReference>
<dbReference type="InterPro" id="IPR003599">
    <property type="entry name" value="Ig_sub"/>
</dbReference>